<sequence length="74" mass="8239">MVLRRGWIDWIRGEGAWLSGAGPLFRSGGLVSYSGFMEVQSDGVLSQPFSRDKFGSRVFSGARPWAVKAFVWMP</sequence>
<protein>
    <submittedName>
        <fullName evidence="1">(rape) hypothetical protein</fullName>
    </submittedName>
</protein>
<name>A0A816JYW9_BRANA</name>
<dbReference type="EMBL" id="HG994368">
    <property type="protein sequence ID" value="CAF1853861.1"/>
    <property type="molecule type" value="Genomic_DNA"/>
</dbReference>
<dbReference type="AlphaFoldDB" id="A0A816JYW9"/>
<organism evidence="1">
    <name type="scientific">Brassica napus</name>
    <name type="common">Rape</name>
    <dbReference type="NCBI Taxonomy" id="3708"/>
    <lineage>
        <taxon>Eukaryota</taxon>
        <taxon>Viridiplantae</taxon>
        <taxon>Streptophyta</taxon>
        <taxon>Embryophyta</taxon>
        <taxon>Tracheophyta</taxon>
        <taxon>Spermatophyta</taxon>
        <taxon>Magnoliopsida</taxon>
        <taxon>eudicotyledons</taxon>
        <taxon>Gunneridae</taxon>
        <taxon>Pentapetalae</taxon>
        <taxon>rosids</taxon>
        <taxon>malvids</taxon>
        <taxon>Brassicales</taxon>
        <taxon>Brassicaceae</taxon>
        <taxon>Brassiceae</taxon>
        <taxon>Brassica</taxon>
    </lineage>
</organism>
<accession>A0A816JYW9</accession>
<dbReference type="Proteomes" id="UP001295469">
    <property type="component" value="Chromosome C04"/>
</dbReference>
<proteinExistence type="predicted"/>
<gene>
    <name evidence="1" type="ORF">DARMORV10_C04P38990.1</name>
</gene>
<evidence type="ECO:0000313" key="1">
    <source>
        <dbReference type="EMBL" id="CAF1853861.1"/>
    </source>
</evidence>
<reference evidence="1" key="1">
    <citation type="submission" date="2021-01" db="EMBL/GenBank/DDBJ databases">
        <authorList>
            <consortium name="Genoscope - CEA"/>
            <person name="William W."/>
        </authorList>
    </citation>
    <scope>NUCLEOTIDE SEQUENCE</scope>
</reference>